<dbReference type="PROSITE" id="PS01040">
    <property type="entry name" value="SBP_BACTERIAL_5"/>
    <property type="match status" value="1"/>
</dbReference>
<dbReference type="EMBL" id="BARS01001296">
    <property type="protein sequence ID" value="GAF69840.1"/>
    <property type="molecule type" value="Genomic_DNA"/>
</dbReference>
<dbReference type="GO" id="GO:0015833">
    <property type="term" value="P:peptide transport"/>
    <property type="evidence" value="ECO:0007669"/>
    <property type="project" value="TreeGrafter"/>
</dbReference>
<sequence>MSVCIYAEIKKASTQTLTFGMGVDCASFDIPNHRVGQDLRIGELVFDTLITLDENLNYVPSLATSWEQKDDLTWIFNLRKGVKFTDGTPFNAEAVKINLERASETLKGPTFLYMLSTVNILDDYKVEIKLKYPSAPFISNLTDIVTAILSPASIEKYGDELFQNPQGTGMFKLEKEEWEPGLQIVFTRNED</sequence>
<dbReference type="AlphaFoldDB" id="X0T197"/>
<dbReference type="Pfam" id="PF00496">
    <property type="entry name" value="SBP_bac_5"/>
    <property type="match status" value="1"/>
</dbReference>
<dbReference type="Gene3D" id="3.40.190.10">
    <property type="entry name" value="Periplasmic binding protein-like II"/>
    <property type="match status" value="1"/>
</dbReference>
<evidence type="ECO:0000256" key="2">
    <source>
        <dbReference type="ARBA" id="ARBA00022448"/>
    </source>
</evidence>
<organism evidence="5">
    <name type="scientific">marine sediment metagenome</name>
    <dbReference type="NCBI Taxonomy" id="412755"/>
    <lineage>
        <taxon>unclassified sequences</taxon>
        <taxon>metagenomes</taxon>
        <taxon>ecological metagenomes</taxon>
    </lineage>
</organism>
<dbReference type="PANTHER" id="PTHR30290">
    <property type="entry name" value="PERIPLASMIC BINDING COMPONENT OF ABC TRANSPORTER"/>
    <property type="match status" value="1"/>
</dbReference>
<dbReference type="PANTHER" id="PTHR30290:SF9">
    <property type="entry name" value="OLIGOPEPTIDE-BINDING PROTEIN APPA"/>
    <property type="match status" value="1"/>
</dbReference>
<evidence type="ECO:0000313" key="5">
    <source>
        <dbReference type="EMBL" id="GAF69840.1"/>
    </source>
</evidence>
<keyword evidence="3" id="KW-0732">Signal</keyword>
<comment type="caution">
    <text evidence="5">The sequence shown here is derived from an EMBL/GenBank/DDBJ whole genome shotgun (WGS) entry which is preliminary data.</text>
</comment>
<name>X0T197_9ZZZZ</name>
<proteinExistence type="inferred from homology"/>
<dbReference type="InterPro" id="IPR023765">
    <property type="entry name" value="SBP_5_CS"/>
</dbReference>
<accession>X0T197</accession>
<feature type="domain" description="Solute-binding protein family 5" evidence="4">
    <location>
        <begin position="58"/>
        <end position="191"/>
    </location>
</feature>
<evidence type="ECO:0000256" key="3">
    <source>
        <dbReference type="ARBA" id="ARBA00022729"/>
    </source>
</evidence>
<protein>
    <recommendedName>
        <fullName evidence="4">Solute-binding protein family 5 domain-containing protein</fullName>
    </recommendedName>
</protein>
<evidence type="ECO:0000256" key="1">
    <source>
        <dbReference type="ARBA" id="ARBA00005695"/>
    </source>
</evidence>
<comment type="similarity">
    <text evidence="1">Belongs to the bacterial solute-binding protein 5 family.</text>
</comment>
<dbReference type="InterPro" id="IPR000914">
    <property type="entry name" value="SBP_5_dom"/>
</dbReference>
<dbReference type="GO" id="GO:1904680">
    <property type="term" value="F:peptide transmembrane transporter activity"/>
    <property type="evidence" value="ECO:0007669"/>
    <property type="project" value="TreeGrafter"/>
</dbReference>
<gene>
    <name evidence="5" type="ORF">S01H1_02623</name>
</gene>
<feature type="non-terminal residue" evidence="5">
    <location>
        <position position="191"/>
    </location>
</feature>
<dbReference type="SUPFAM" id="SSF53850">
    <property type="entry name" value="Periplasmic binding protein-like II"/>
    <property type="match status" value="1"/>
</dbReference>
<reference evidence="5" key="1">
    <citation type="journal article" date="2014" name="Front. Microbiol.">
        <title>High frequency of phylogenetically diverse reductive dehalogenase-homologous genes in deep subseafloor sedimentary metagenomes.</title>
        <authorList>
            <person name="Kawai M."/>
            <person name="Futagami T."/>
            <person name="Toyoda A."/>
            <person name="Takaki Y."/>
            <person name="Nishi S."/>
            <person name="Hori S."/>
            <person name="Arai W."/>
            <person name="Tsubouchi T."/>
            <person name="Morono Y."/>
            <person name="Uchiyama I."/>
            <person name="Ito T."/>
            <person name="Fujiyama A."/>
            <person name="Inagaki F."/>
            <person name="Takami H."/>
        </authorList>
    </citation>
    <scope>NUCLEOTIDE SEQUENCE</scope>
    <source>
        <strain evidence="5">Expedition CK06-06</strain>
    </source>
</reference>
<keyword evidence="2" id="KW-0813">Transport</keyword>
<dbReference type="InterPro" id="IPR039424">
    <property type="entry name" value="SBP_5"/>
</dbReference>
<evidence type="ECO:0000259" key="4">
    <source>
        <dbReference type="Pfam" id="PF00496"/>
    </source>
</evidence>